<reference evidence="2 3" key="1">
    <citation type="submission" date="2018-10" db="EMBL/GenBank/DDBJ databases">
        <title>Genome Sequence of Cohnella sp.</title>
        <authorList>
            <person name="Srinivasan S."/>
            <person name="Kim M.K."/>
        </authorList>
    </citation>
    <scope>NUCLEOTIDE SEQUENCE [LARGE SCALE GENOMIC DNA]</scope>
    <source>
        <strain evidence="2 3">18JY8-7</strain>
    </source>
</reference>
<evidence type="ECO:0000259" key="1">
    <source>
        <dbReference type="Pfam" id="PF20613"/>
    </source>
</evidence>
<gene>
    <name evidence="2" type="ORF">EAV92_06390</name>
</gene>
<dbReference type="AlphaFoldDB" id="A0A3G3JWK5"/>
<feature type="domain" description="HipA-like kinase" evidence="1">
    <location>
        <begin position="48"/>
        <end position="156"/>
    </location>
</feature>
<dbReference type="Pfam" id="PF20613">
    <property type="entry name" value="HipA_2"/>
    <property type="match status" value="1"/>
</dbReference>
<dbReference type="KEGG" id="coh:EAV92_06390"/>
<name>A0A3G3JWK5_9BACL</name>
<dbReference type="InterPro" id="IPR046748">
    <property type="entry name" value="HipA_2"/>
</dbReference>
<dbReference type="EMBL" id="CP033433">
    <property type="protein sequence ID" value="AYQ72231.1"/>
    <property type="molecule type" value="Genomic_DNA"/>
</dbReference>
<proteinExistence type="predicted"/>
<protein>
    <recommendedName>
        <fullName evidence="1">HipA-like kinase domain-containing protein</fullName>
    </recommendedName>
</protein>
<sequence>MKSWTVLREWKAKRQGQVWIVRHVSGKRGYFKYATRKQWYFAGPFVANEYIAAKLAAILGFPVAELTIARIRGKDGRIRSGVVSIAEDADEVVTWREAGGHVRSDPARYVNRIDLLRQLIVFDAWITNLDRSNGRNLILYRNRESEKYDWYLIDHGNTLYGSPRKWKRGTWRSPIWQRVWRFCHTPRGLLRLQSSWEVLEPMVSKIESLTEKQIDAALNSVPIGYIGGEHKQFTKRLLLSRKKQLRGIMKRWLAFRGIKESKW</sequence>
<keyword evidence="3" id="KW-1185">Reference proteome</keyword>
<evidence type="ECO:0000313" key="2">
    <source>
        <dbReference type="EMBL" id="AYQ72231.1"/>
    </source>
</evidence>
<dbReference type="Gene3D" id="1.10.1070.20">
    <property type="match status" value="1"/>
</dbReference>
<accession>A0A3G3JWK5</accession>
<organism evidence="2 3">
    <name type="scientific">Cohnella candidum</name>
    <dbReference type="NCBI Taxonomy" id="2674991"/>
    <lineage>
        <taxon>Bacteria</taxon>
        <taxon>Bacillati</taxon>
        <taxon>Bacillota</taxon>
        <taxon>Bacilli</taxon>
        <taxon>Bacillales</taxon>
        <taxon>Paenibacillaceae</taxon>
        <taxon>Cohnella</taxon>
    </lineage>
</organism>
<dbReference type="Proteomes" id="UP000269097">
    <property type="component" value="Chromosome"/>
</dbReference>
<evidence type="ECO:0000313" key="3">
    <source>
        <dbReference type="Proteomes" id="UP000269097"/>
    </source>
</evidence>